<dbReference type="Gene3D" id="3.40.30.10">
    <property type="entry name" value="Glutaredoxin"/>
    <property type="match status" value="1"/>
</dbReference>
<reference evidence="1" key="1">
    <citation type="submission" date="2020-06" db="EMBL/GenBank/DDBJ databases">
        <title>Novel chitinolytic bacterium.</title>
        <authorList>
            <person name="Ungkulpasvich U."/>
            <person name="Kosugi A."/>
            <person name="Uke A."/>
        </authorList>
    </citation>
    <scope>NUCLEOTIDE SEQUENCE</scope>
    <source>
        <strain evidence="1">UUS1-1</strain>
    </source>
</reference>
<dbReference type="EMBL" id="JAAKDE010000016">
    <property type="protein sequence ID" value="MBA2133611.1"/>
    <property type="molecule type" value="Genomic_DNA"/>
</dbReference>
<name>A0A8J6HSY8_9FIRM</name>
<comment type="caution">
    <text evidence="1">The sequence shown here is derived from an EMBL/GenBank/DDBJ whole genome shotgun (WGS) entry which is preliminary data.</text>
</comment>
<organism evidence="1 2">
    <name type="scientific">Capillibacterium thermochitinicola</name>
    <dbReference type="NCBI Taxonomy" id="2699427"/>
    <lineage>
        <taxon>Bacteria</taxon>
        <taxon>Bacillati</taxon>
        <taxon>Bacillota</taxon>
        <taxon>Capillibacterium</taxon>
    </lineage>
</organism>
<dbReference type="Proteomes" id="UP000657177">
    <property type="component" value="Unassembled WGS sequence"/>
</dbReference>
<dbReference type="InterPro" id="IPR036249">
    <property type="entry name" value="Thioredoxin-like_sf"/>
</dbReference>
<gene>
    <name evidence="1" type="ORF">G5B42_08680</name>
</gene>
<accession>A0A8J6HSY8</accession>
<dbReference type="RefSeq" id="WP_181340079.1">
    <property type="nucleotide sequence ID" value="NZ_JAAKDE010000016.1"/>
</dbReference>
<proteinExistence type="predicted"/>
<dbReference type="CDD" id="cd02980">
    <property type="entry name" value="TRX_Fd_family"/>
    <property type="match status" value="1"/>
</dbReference>
<evidence type="ECO:0000313" key="1">
    <source>
        <dbReference type="EMBL" id="MBA2133611.1"/>
    </source>
</evidence>
<evidence type="ECO:0000313" key="2">
    <source>
        <dbReference type="Proteomes" id="UP000657177"/>
    </source>
</evidence>
<dbReference type="AlphaFoldDB" id="A0A8J6HSY8"/>
<dbReference type="SUPFAM" id="SSF52833">
    <property type="entry name" value="Thioredoxin-like"/>
    <property type="match status" value="1"/>
</dbReference>
<sequence>MTSLAELEKIRDQARRLTELRGEKPQTKVVIGMGTCGIAAGARETMKAILDEINKRNLTGIAVTPTGCLGLCEQEPIVEVEIPDQPRIVYGKISAEKARQIVAKHLVNNNIIDEWVIGRK</sequence>
<protein>
    <submittedName>
        <fullName evidence="1">(2Fe-2S) ferredoxin domain-containing protein</fullName>
    </submittedName>
</protein>
<keyword evidence="2" id="KW-1185">Reference proteome</keyword>